<keyword evidence="4" id="KW-0067">ATP-binding</keyword>
<dbReference type="EMBL" id="QSFX01000035">
    <property type="protein sequence ID" value="RHA84204.1"/>
    <property type="molecule type" value="Genomic_DNA"/>
</dbReference>
<dbReference type="InterPro" id="IPR010488">
    <property type="entry name" value="Zeta_toxin_domain"/>
</dbReference>
<evidence type="ECO:0000256" key="2">
    <source>
        <dbReference type="ARBA" id="ARBA00011963"/>
    </source>
</evidence>
<dbReference type="GO" id="GO:0016301">
    <property type="term" value="F:kinase activity"/>
    <property type="evidence" value="ECO:0007669"/>
    <property type="project" value="InterPro"/>
</dbReference>
<dbReference type="GO" id="GO:0005524">
    <property type="term" value="F:ATP binding"/>
    <property type="evidence" value="ECO:0007669"/>
    <property type="project" value="UniProtKB-KW"/>
</dbReference>
<dbReference type="InterPro" id="IPR027417">
    <property type="entry name" value="P-loop_NTPase"/>
</dbReference>
<organism evidence="8 9">
    <name type="scientific">Roseburia inulinivorans</name>
    <dbReference type="NCBI Taxonomy" id="360807"/>
    <lineage>
        <taxon>Bacteria</taxon>
        <taxon>Bacillati</taxon>
        <taxon>Bacillota</taxon>
        <taxon>Clostridia</taxon>
        <taxon>Lachnospirales</taxon>
        <taxon>Lachnospiraceae</taxon>
        <taxon>Roseburia</taxon>
    </lineage>
</organism>
<evidence type="ECO:0000256" key="6">
    <source>
        <dbReference type="ARBA" id="ARBA00048178"/>
    </source>
</evidence>
<evidence type="ECO:0000256" key="5">
    <source>
        <dbReference type="ARBA" id="ARBA00032897"/>
    </source>
</evidence>
<dbReference type="Gene3D" id="3.40.50.300">
    <property type="entry name" value="P-loop containing nucleotide triphosphate hydrolases"/>
    <property type="match status" value="1"/>
</dbReference>
<sequence length="276" mass="30467">MEYGNMLAVVGSPGSGKTTISIKTAQEIAKHHKNVIVVFADPFVPVLPFVLPMDEEQKISLGELLTLPTLTQNQILKSCVTIPDSEYISVIGYCMGESLLSYPKVTRERAIDFLVNLRHLADYVILDCTSILEADVFSILSMEMADKVLRMGTSNLRGISYYQSHSGMISGTSQEKYISAIGNYKTGQVWEAAAEQYGGVSFVFPYVAELERQYDEAVLFEKLGTKDAVAFQTEIKKLIAEVFGLHESVLVKAKSGGAGKKKLTVRSPFVWNKGEF</sequence>
<dbReference type="SUPFAM" id="SSF52540">
    <property type="entry name" value="P-loop containing nucleoside triphosphate hydrolases"/>
    <property type="match status" value="1"/>
</dbReference>
<dbReference type="EC" id="2.7.1.176" evidence="2"/>
<evidence type="ECO:0000313" key="9">
    <source>
        <dbReference type="Proteomes" id="UP000283492"/>
    </source>
</evidence>
<accession>A0A413TGU6</accession>
<comment type="similarity">
    <text evidence="1">Belongs to the zeta toxin family.</text>
</comment>
<name>A0A413TGU6_9FIRM</name>
<evidence type="ECO:0000259" key="7">
    <source>
        <dbReference type="Pfam" id="PF06414"/>
    </source>
</evidence>
<proteinExistence type="inferred from homology"/>
<gene>
    <name evidence="8" type="ORF">DW914_15435</name>
</gene>
<feature type="domain" description="Zeta toxin" evidence="7">
    <location>
        <begin position="7"/>
        <end position="52"/>
    </location>
</feature>
<keyword evidence="3" id="KW-0547">Nucleotide-binding</keyword>
<dbReference type="Pfam" id="PF06414">
    <property type="entry name" value="Zeta_toxin"/>
    <property type="match status" value="1"/>
</dbReference>
<comment type="caution">
    <text evidence="8">The sequence shown here is derived from an EMBL/GenBank/DDBJ whole genome shotgun (WGS) entry which is preliminary data.</text>
</comment>
<evidence type="ECO:0000313" key="8">
    <source>
        <dbReference type="EMBL" id="RHA84204.1"/>
    </source>
</evidence>
<reference evidence="8 9" key="1">
    <citation type="submission" date="2018-08" db="EMBL/GenBank/DDBJ databases">
        <title>A genome reference for cultivated species of the human gut microbiota.</title>
        <authorList>
            <person name="Zou Y."/>
            <person name="Xue W."/>
            <person name="Luo G."/>
        </authorList>
    </citation>
    <scope>NUCLEOTIDE SEQUENCE [LARGE SCALE GENOMIC DNA]</scope>
    <source>
        <strain evidence="8 9">AM42-1AC</strain>
    </source>
</reference>
<dbReference type="Proteomes" id="UP000283492">
    <property type="component" value="Unassembled WGS sequence"/>
</dbReference>
<evidence type="ECO:0000256" key="3">
    <source>
        <dbReference type="ARBA" id="ARBA00022741"/>
    </source>
</evidence>
<evidence type="ECO:0000256" key="4">
    <source>
        <dbReference type="ARBA" id="ARBA00022840"/>
    </source>
</evidence>
<dbReference type="RefSeq" id="WP_118583248.1">
    <property type="nucleotide sequence ID" value="NZ_CABJFX010000035.1"/>
</dbReference>
<comment type="catalytic activity">
    <reaction evidence="6">
        <text>UDP-N-acetyl-alpha-D-glucosamine + ATP = UDP-N-acetyl-alpha-D-glucosamine 3'-phosphate + ADP + H(+)</text>
        <dbReference type="Rhea" id="RHEA:32671"/>
        <dbReference type="ChEBI" id="CHEBI:15378"/>
        <dbReference type="ChEBI" id="CHEBI:30616"/>
        <dbReference type="ChEBI" id="CHEBI:57705"/>
        <dbReference type="ChEBI" id="CHEBI:64353"/>
        <dbReference type="ChEBI" id="CHEBI:456216"/>
        <dbReference type="EC" id="2.7.1.176"/>
    </reaction>
</comment>
<evidence type="ECO:0000256" key="1">
    <source>
        <dbReference type="ARBA" id="ARBA00009104"/>
    </source>
</evidence>
<protein>
    <recommendedName>
        <fullName evidence="5">UDP-N-acetylglucosamine kinase</fullName>
        <ecNumber evidence="2">2.7.1.176</ecNumber>
    </recommendedName>
    <alternativeName>
        <fullName evidence="5">UDP-N-acetylglucosamine kinase</fullName>
    </alternativeName>
</protein>
<dbReference type="AlphaFoldDB" id="A0A413TGU6"/>